<dbReference type="AlphaFoldDB" id="A0A1B1MCH1"/>
<dbReference type="OrthoDB" id="3852193at2"/>
<dbReference type="STRING" id="1915.SLINC_3953"/>
<evidence type="ECO:0000313" key="1">
    <source>
        <dbReference type="EMBL" id="ANS66177.1"/>
    </source>
</evidence>
<keyword evidence="2" id="KW-1185">Reference proteome</keyword>
<sequence length="252" mass="27803">MEAPEAVPEPERPVAPRPRRRGRTALLIAGAAVLGVVAGTCTGYVVQAGREPTKLPSLSQPTLREAKGEGPEPLSAAQDRRARTDGDLRRLLLKKPGGAKDATWLNVDDGWMDLAAYADSYQKPDEIFGELIGDEFRRAAVIGWKAGGDTTVEIRLIQYRQEEAVAAADRAENNQYWAGDEDDTDSWTVPGTGNGMVYVHNKPETEAGYVPMYTAEAFAWRGDIAVEIWIHDSRPITKKKIMDLAKRQMERL</sequence>
<organism evidence="1 2">
    <name type="scientific">Streptomyces lincolnensis</name>
    <dbReference type="NCBI Taxonomy" id="1915"/>
    <lineage>
        <taxon>Bacteria</taxon>
        <taxon>Bacillati</taxon>
        <taxon>Actinomycetota</taxon>
        <taxon>Actinomycetes</taxon>
        <taxon>Kitasatosporales</taxon>
        <taxon>Streptomycetaceae</taxon>
        <taxon>Streptomyces</taxon>
    </lineage>
</organism>
<dbReference type="PATRIC" id="fig|1915.4.peg.4363"/>
<protein>
    <submittedName>
        <fullName evidence="1">Uncharacterized protein</fullName>
    </submittedName>
</protein>
<dbReference type="Proteomes" id="UP000092598">
    <property type="component" value="Chromosome"/>
</dbReference>
<name>A0A1B1MCH1_STRLN</name>
<evidence type="ECO:0000313" key="2">
    <source>
        <dbReference type="Proteomes" id="UP000092598"/>
    </source>
</evidence>
<accession>A0A1B1MCH1</accession>
<dbReference type="EMBL" id="CP016438">
    <property type="protein sequence ID" value="ANS66177.1"/>
    <property type="molecule type" value="Genomic_DNA"/>
</dbReference>
<reference evidence="1 2" key="1">
    <citation type="submission" date="2016-07" db="EMBL/GenBank/DDBJ databases">
        <title>Enhancement of antibiotic productionsby engineered nitrateutilization in actinobacteria.</title>
        <authorList>
            <person name="Meng S.C."/>
        </authorList>
    </citation>
    <scope>NUCLEOTIDE SEQUENCE [LARGE SCALE GENOMIC DNA]</scope>
    <source>
        <strain evidence="1 2">NRRL 2936</strain>
    </source>
</reference>
<gene>
    <name evidence="1" type="ORF">SLINC_3953</name>
</gene>
<dbReference type="RefSeq" id="WP_079164637.1">
    <property type="nucleotide sequence ID" value="NZ_CP016438.1"/>
</dbReference>
<proteinExistence type="predicted"/>
<dbReference type="KEGG" id="sls:SLINC_3953"/>